<feature type="signal peptide" evidence="2">
    <location>
        <begin position="1"/>
        <end position="25"/>
    </location>
</feature>
<keyword evidence="2" id="KW-0732">Signal</keyword>
<name>A0A0E4GD93_9FIRM</name>
<dbReference type="Pfam" id="PF01497">
    <property type="entry name" value="Peripla_BP_2"/>
    <property type="match status" value="1"/>
</dbReference>
<dbReference type="InterPro" id="IPR050902">
    <property type="entry name" value="ABC_Transporter_SBP"/>
</dbReference>
<evidence type="ECO:0000256" key="2">
    <source>
        <dbReference type="SAM" id="SignalP"/>
    </source>
</evidence>
<evidence type="ECO:0000313" key="5">
    <source>
        <dbReference type="Proteomes" id="UP000045545"/>
    </source>
</evidence>
<keyword evidence="5" id="KW-1185">Reference proteome</keyword>
<dbReference type="SUPFAM" id="SSF53807">
    <property type="entry name" value="Helical backbone' metal receptor"/>
    <property type="match status" value="1"/>
</dbReference>
<dbReference type="PROSITE" id="PS50983">
    <property type="entry name" value="FE_B12_PBP"/>
    <property type="match status" value="1"/>
</dbReference>
<dbReference type="RefSeq" id="WP_046496479.1">
    <property type="nucleotide sequence ID" value="NZ_CGIH01000020.1"/>
</dbReference>
<dbReference type="AlphaFoldDB" id="A0A0E4GD93"/>
<evidence type="ECO:0000259" key="3">
    <source>
        <dbReference type="PROSITE" id="PS50983"/>
    </source>
</evidence>
<gene>
    <name evidence="4" type="ORF">1131</name>
</gene>
<protein>
    <submittedName>
        <fullName evidence="4">ABC transporter periplasmic binding domain</fullName>
    </submittedName>
</protein>
<dbReference type="Gene3D" id="3.40.50.1980">
    <property type="entry name" value="Nitrogenase molybdenum iron protein domain"/>
    <property type="match status" value="2"/>
</dbReference>
<evidence type="ECO:0000256" key="1">
    <source>
        <dbReference type="ARBA" id="ARBA00008814"/>
    </source>
</evidence>
<dbReference type="PANTHER" id="PTHR30535">
    <property type="entry name" value="VITAMIN B12-BINDING PROTEIN"/>
    <property type="match status" value="1"/>
</dbReference>
<accession>A0A0E4GD93</accession>
<dbReference type="PROSITE" id="PS51257">
    <property type="entry name" value="PROKAR_LIPOPROTEIN"/>
    <property type="match status" value="1"/>
</dbReference>
<organism evidence="4 5">
    <name type="scientific">Syntrophomonas zehnderi OL-4</name>
    <dbReference type="NCBI Taxonomy" id="690567"/>
    <lineage>
        <taxon>Bacteria</taxon>
        <taxon>Bacillati</taxon>
        <taxon>Bacillota</taxon>
        <taxon>Clostridia</taxon>
        <taxon>Eubacteriales</taxon>
        <taxon>Syntrophomonadaceae</taxon>
        <taxon>Syntrophomonas</taxon>
    </lineage>
</organism>
<feature type="chain" id="PRO_5039668716" evidence="2">
    <location>
        <begin position="26"/>
        <end position="369"/>
    </location>
</feature>
<dbReference type="PANTHER" id="PTHR30535:SF34">
    <property type="entry name" value="MOLYBDATE-BINDING PROTEIN MOLA"/>
    <property type="match status" value="1"/>
</dbReference>
<evidence type="ECO:0000313" key="4">
    <source>
        <dbReference type="EMBL" id="CFX39748.1"/>
    </source>
</evidence>
<feature type="domain" description="Fe/B12 periplasmic-binding" evidence="3">
    <location>
        <begin position="64"/>
        <end position="328"/>
    </location>
</feature>
<dbReference type="STRING" id="690567.1131"/>
<dbReference type="Gene3D" id="1.20.58.2180">
    <property type="match status" value="1"/>
</dbReference>
<sequence>MKTQRKNISLIIILNLLLALSGLTAGCSNEHKADQPAKVSEPSKTITITDCIGRNVTIPAHPQRIACLCPESGHALALFGQGDKIVAGVGGMQRDLLLVEMYPHIKKVPVPKNSGVINIEELAKCEPDIAFVKSDTAHNQAEVDKMNKSGIPFLVIEFNNMKEQQAAMTMIAKALGTANQAQKYNQYYQRCLERVEEKIAAIPEKDRIRVYHSVNEATRTVTRGTLPADWIQAAGAKNVALDQELKLFEGKYYASLEQILLWDPEYILVNDPNVVEYIMNHEHWRSLQAVKSMRVLALPNGISRWGHFSSLETPLAVIWTAQTLYPDKFTDIDMVVETKYFYKEFFRLDLNDATVQKILSSEGMRVSKN</sequence>
<proteinExistence type="inferred from homology"/>
<dbReference type="EMBL" id="CGIH01000020">
    <property type="protein sequence ID" value="CFX39748.1"/>
    <property type="molecule type" value="Genomic_DNA"/>
</dbReference>
<dbReference type="OrthoDB" id="9787830at2"/>
<dbReference type="Proteomes" id="UP000045545">
    <property type="component" value="Unassembled WGS sequence"/>
</dbReference>
<dbReference type="InterPro" id="IPR002491">
    <property type="entry name" value="ABC_transptr_periplasmic_BD"/>
</dbReference>
<comment type="similarity">
    <text evidence="1">Belongs to the bacterial solute-binding protein 8 family.</text>
</comment>
<reference evidence="4 5" key="1">
    <citation type="submission" date="2015-03" db="EMBL/GenBank/DDBJ databases">
        <authorList>
            <person name="Murphy D."/>
        </authorList>
    </citation>
    <scope>NUCLEOTIDE SEQUENCE [LARGE SCALE GENOMIC DNA]</scope>
    <source>
        <strain evidence="4 5">OL-4</strain>
    </source>
</reference>